<dbReference type="AlphaFoldDB" id="A0A699Z6Q3"/>
<proteinExistence type="predicted"/>
<evidence type="ECO:0000313" key="1">
    <source>
        <dbReference type="EMBL" id="GFH18263.1"/>
    </source>
</evidence>
<reference evidence="1 2" key="1">
    <citation type="submission" date="2020-02" db="EMBL/GenBank/DDBJ databases">
        <title>Draft genome sequence of Haematococcus lacustris strain NIES-144.</title>
        <authorList>
            <person name="Morimoto D."/>
            <person name="Nakagawa S."/>
            <person name="Yoshida T."/>
            <person name="Sawayama S."/>
        </authorList>
    </citation>
    <scope>NUCLEOTIDE SEQUENCE [LARGE SCALE GENOMIC DNA]</scope>
    <source>
        <strain evidence="1 2">NIES-144</strain>
    </source>
</reference>
<sequence length="123" mass="13045">MLPWAAQLQGSWIASQAADSSRNSEGSAKACQGSQAVGDECIRWSPLACCTHPWQSCQAVEEQLCWAVEEDDGIEVTAAHWRGSHLLRQMRPLQLSAAHCCAGAVAIAENAGVAGWTASPSSH</sequence>
<organism evidence="1 2">
    <name type="scientific">Haematococcus lacustris</name>
    <name type="common">Green alga</name>
    <name type="synonym">Haematococcus pluvialis</name>
    <dbReference type="NCBI Taxonomy" id="44745"/>
    <lineage>
        <taxon>Eukaryota</taxon>
        <taxon>Viridiplantae</taxon>
        <taxon>Chlorophyta</taxon>
        <taxon>core chlorophytes</taxon>
        <taxon>Chlorophyceae</taxon>
        <taxon>CS clade</taxon>
        <taxon>Chlamydomonadales</taxon>
        <taxon>Haematococcaceae</taxon>
        <taxon>Haematococcus</taxon>
    </lineage>
</organism>
<comment type="caution">
    <text evidence="1">The sequence shown here is derived from an EMBL/GenBank/DDBJ whole genome shotgun (WGS) entry which is preliminary data.</text>
</comment>
<dbReference type="Proteomes" id="UP000485058">
    <property type="component" value="Unassembled WGS sequence"/>
</dbReference>
<dbReference type="EMBL" id="BLLF01001273">
    <property type="protein sequence ID" value="GFH18263.1"/>
    <property type="molecule type" value="Genomic_DNA"/>
</dbReference>
<protein>
    <submittedName>
        <fullName evidence="1">Uncharacterized protein</fullName>
    </submittedName>
</protein>
<accession>A0A699Z6Q3</accession>
<evidence type="ECO:0000313" key="2">
    <source>
        <dbReference type="Proteomes" id="UP000485058"/>
    </source>
</evidence>
<keyword evidence="2" id="KW-1185">Reference proteome</keyword>
<name>A0A699Z6Q3_HAELA</name>
<gene>
    <name evidence="1" type="ORF">HaLaN_15036</name>
</gene>